<dbReference type="InterPro" id="IPR007822">
    <property type="entry name" value="LANC-like"/>
</dbReference>
<keyword evidence="1" id="KW-0862">Zinc</keyword>
<dbReference type="AlphaFoldDB" id="A0A2P8D4G7"/>
<dbReference type="OrthoDB" id="6313827at2"/>
<keyword evidence="1" id="KW-0479">Metal-binding</keyword>
<feature type="binding site" evidence="1">
    <location>
        <position position="254"/>
    </location>
    <ligand>
        <name>Zn(2+)</name>
        <dbReference type="ChEBI" id="CHEBI:29105"/>
    </ligand>
</feature>
<dbReference type="Pfam" id="PF05147">
    <property type="entry name" value="LANC_like"/>
    <property type="match status" value="1"/>
</dbReference>
<keyword evidence="3" id="KW-1185">Reference proteome</keyword>
<accession>A0A2P8D4G7</accession>
<sequence length="398" mass="44368">MIAAIRNKHDEIVKAVTDFLVQQEAPVYWGLANGRAGAMLHLLYAHKHGLLTDFEPFEAAVQELSGIGLQDVDFSYGMGKAGLNWFYQLMFRHGLLDQEDIDLLCFDDDYLESFALAALEAGNYDYLYGGLGAAAYLLYRHGAQKKDYMARVLALIAEQVRANNGALPAFQLMEQRPVPEMVNLGLAHGLPAVIRFCLLCYTQDVCREESRSLALQLIRYIRAQVREGKDTCYFPSVVEKGKSIEQDTSRLGWCYGDLGIAFVLYEAGRVLADEGLTAFALEVLEHTTQRRTNAQTLVHDAGFCHGSAGIAHFYNRLWLLSQRPVFREAADYWMAETLRLAQHSDGVAGYKKWDAAGSSWMADYSLIEGVAGIGLVLISYLTGDCSWDYSVMLSDGFS</sequence>
<dbReference type="PRINTS" id="PR01950">
    <property type="entry name" value="LANCSUPER"/>
</dbReference>
<evidence type="ECO:0000313" key="2">
    <source>
        <dbReference type="EMBL" id="PSK92114.1"/>
    </source>
</evidence>
<dbReference type="Gene3D" id="1.50.10.20">
    <property type="match status" value="1"/>
</dbReference>
<dbReference type="PRINTS" id="PR01955">
    <property type="entry name" value="LANCFRANKIA"/>
</dbReference>
<dbReference type="EMBL" id="PYGD01000004">
    <property type="protein sequence ID" value="PSK92114.1"/>
    <property type="molecule type" value="Genomic_DNA"/>
</dbReference>
<name>A0A2P8D4G7_9BACT</name>
<feature type="binding site" evidence="1">
    <location>
        <position position="305"/>
    </location>
    <ligand>
        <name>Zn(2+)</name>
        <dbReference type="ChEBI" id="CHEBI:29105"/>
    </ligand>
</feature>
<dbReference type="RefSeq" id="WP_106523181.1">
    <property type="nucleotide sequence ID" value="NZ_PYGD01000004.1"/>
</dbReference>
<organism evidence="2 3">
    <name type="scientific">Taibaiella chishuiensis</name>
    <dbReference type="NCBI Taxonomy" id="1434707"/>
    <lineage>
        <taxon>Bacteria</taxon>
        <taxon>Pseudomonadati</taxon>
        <taxon>Bacteroidota</taxon>
        <taxon>Chitinophagia</taxon>
        <taxon>Chitinophagales</taxon>
        <taxon>Chitinophagaceae</taxon>
        <taxon>Taibaiella</taxon>
    </lineage>
</organism>
<reference evidence="2 3" key="1">
    <citation type="submission" date="2018-03" db="EMBL/GenBank/DDBJ databases">
        <title>Genomic Encyclopedia of Type Strains, Phase III (KMG-III): the genomes of soil and plant-associated and newly described type strains.</title>
        <authorList>
            <person name="Whitman W."/>
        </authorList>
    </citation>
    <scope>NUCLEOTIDE SEQUENCE [LARGE SCALE GENOMIC DNA]</scope>
    <source>
        <strain evidence="2 3">CGMCC 1.12700</strain>
    </source>
</reference>
<dbReference type="SUPFAM" id="SSF158745">
    <property type="entry name" value="LanC-like"/>
    <property type="match status" value="1"/>
</dbReference>
<dbReference type="GO" id="GO:0031179">
    <property type="term" value="P:peptide modification"/>
    <property type="evidence" value="ECO:0007669"/>
    <property type="project" value="InterPro"/>
</dbReference>
<dbReference type="GO" id="GO:0046872">
    <property type="term" value="F:metal ion binding"/>
    <property type="evidence" value="ECO:0007669"/>
    <property type="project" value="UniProtKB-KW"/>
</dbReference>
<proteinExistence type="predicted"/>
<gene>
    <name evidence="2" type="ORF">B0I18_104212</name>
</gene>
<feature type="binding site" evidence="1">
    <location>
        <position position="304"/>
    </location>
    <ligand>
        <name>Zn(2+)</name>
        <dbReference type="ChEBI" id="CHEBI:29105"/>
    </ligand>
</feature>
<evidence type="ECO:0000256" key="1">
    <source>
        <dbReference type="PIRSR" id="PIRSR607822-1"/>
    </source>
</evidence>
<evidence type="ECO:0000313" key="3">
    <source>
        <dbReference type="Proteomes" id="UP000240572"/>
    </source>
</evidence>
<dbReference type="Proteomes" id="UP000240572">
    <property type="component" value="Unassembled WGS sequence"/>
</dbReference>
<dbReference type="SMART" id="SM01260">
    <property type="entry name" value="LANC_like"/>
    <property type="match status" value="1"/>
</dbReference>
<protein>
    <submittedName>
        <fullName evidence="2">Lanthionine synthetase-like protein</fullName>
    </submittedName>
</protein>
<comment type="caution">
    <text evidence="2">The sequence shown here is derived from an EMBL/GenBank/DDBJ whole genome shotgun (WGS) entry which is preliminary data.</text>
</comment>